<comment type="caution">
    <text evidence="3">The sequence shown here is derived from an EMBL/GenBank/DDBJ whole genome shotgun (WGS) entry which is preliminary data.</text>
</comment>
<reference evidence="4" key="1">
    <citation type="journal article" date="2019" name="Int. J. Syst. Evol. Microbiol.">
        <title>The Global Catalogue of Microorganisms (GCM) 10K type strain sequencing project: providing services to taxonomists for standard genome sequencing and annotation.</title>
        <authorList>
            <consortium name="The Broad Institute Genomics Platform"/>
            <consortium name="The Broad Institute Genome Sequencing Center for Infectious Disease"/>
            <person name="Wu L."/>
            <person name="Ma J."/>
        </authorList>
    </citation>
    <scope>NUCLEOTIDE SEQUENCE [LARGE SCALE GENOMIC DNA]</scope>
    <source>
        <strain evidence="4">CCUG 61948</strain>
    </source>
</reference>
<evidence type="ECO:0000259" key="2">
    <source>
        <dbReference type="Pfam" id="PF00582"/>
    </source>
</evidence>
<dbReference type="RefSeq" id="WP_379933416.1">
    <property type="nucleotide sequence ID" value="NZ_JBHTHY010000004.1"/>
</dbReference>
<organism evidence="3 4">
    <name type="scientific">Maribacter chungangensis</name>
    <dbReference type="NCBI Taxonomy" id="1069117"/>
    <lineage>
        <taxon>Bacteria</taxon>
        <taxon>Pseudomonadati</taxon>
        <taxon>Bacteroidota</taxon>
        <taxon>Flavobacteriia</taxon>
        <taxon>Flavobacteriales</taxon>
        <taxon>Flavobacteriaceae</taxon>
        <taxon>Maribacter</taxon>
    </lineage>
</organism>
<dbReference type="InterPro" id="IPR006016">
    <property type="entry name" value="UspA"/>
</dbReference>
<dbReference type="EMBL" id="JBHTHY010000004">
    <property type="protein sequence ID" value="MFD0797235.1"/>
    <property type="molecule type" value="Genomic_DNA"/>
</dbReference>
<dbReference type="PANTHER" id="PTHR46268">
    <property type="entry name" value="STRESS RESPONSE PROTEIN NHAX"/>
    <property type="match status" value="1"/>
</dbReference>
<evidence type="ECO:0000313" key="4">
    <source>
        <dbReference type="Proteomes" id="UP001597012"/>
    </source>
</evidence>
<dbReference type="Proteomes" id="UP001597012">
    <property type="component" value="Unassembled WGS sequence"/>
</dbReference>
<dbReference type="PANTHER" id="PTHR46268:SF6">
    <property type="entry name" value="UNIVERSAL STRESS PROTEIN UP12"/>
    <property type="match status" value="1"/>
</dbReference>
<name>A0ABW3B279_9FLAO</name>
<dbReference type="Pfam" id="PF00582">
    <property type="entry name" value="Usp"/>
    <property type="match status" value="2"/>
</dbReference>
<dbReference type="CDD" id="cd00293">
    <property type="entry name" value="USP-like"/>
    <property type="match status" value="1"/>
</dbReference>
<dbReference type="PRINTS" id="PR01438">
    <property type="entry name" value="UNVRSLSTRESS"/>
</dbReference>
<gene>
    <name evidence="3" type="ORF">ACFQZJ_07175</name>
</gene>
<keyword evidence="4" id="KW-1185">Reference proteome</keyword>
<dbReference type="InterPro" id="IPR014729">
    <property type="entry name" value="Rossmann-like_a/b/a_fold"/>
</dbReference>
<evidence type="ECO:0000313" key="3">
    <source>
        <dbReference type="EMBL" id="MFD0797235.1"/>
    </source>
</evidence>
<evidence type="ECO:0000256" key="1">
    <source>
        <dbReference type="ARBA" id="ARBA00008791"/>
    </source>
</evidence>
<dbReference type="Gene3D" id="3.40.50.620">
    <property type="entry name" value="HUPs"/>
    <property type="match status" value="2"/>
</dbReference>
<dbReference type="InterPro" id="IPR006015">
    <property type="entry name" value="Universal_stress_UspA"/>
</dbReference>
<comment type="similarity">
    <text evidence="1">Belongs to the universal stress protein A family.</text>
</comment>
<protein>
    <submittedName>
        <fullName evidence="3">Universal stress protein</fullName>
    </submittedName>
</protein>
<accession>A0ABW3B279</accession>
<dbReference type="SUPFAM" id="SSF52402">
    <property type="entry name" value="Adenine nucleotide alpha hydrolases-like"/>
    <property type="match status" value="2"/>
</dbReference>
<proteinExistence type="inferred from homology"/>
<feature type="domain" description="UspA" evidence="2">
    <location>
        <begin position="158"/>
        <end position="263"/>
    </location>
</feature>
<sequence>MKKILIPTDFSQNSKNAIRYSLDMFKETSCHFFLLYVNIEGSDLTEKPIYNFGTNIIVEKEPKAVSQKVQDLEKFVVSISSKKKHHQFTTIRENGFFLKTIREHIKEKEIDLIVMGTRGASELKEFFMGTRSGDVIAKVECDVLVIPDKVGFKGLGQVIFPVDFEINYSDDTLKRMVNLISSERAHIHLLYVTKSQIPIFEEVTVRQKQLQQQLSKIVHNPISFQRIISKNVAKGITDFAKNLSADLIVMISKEYGLLQRLFKDTTVEELSFDTKIPLLSLKN</sequence>
<feature type="domain" description="UspA" evidence="2">
    <location>
        <begin position="1"/>
        <end position="147"/>
    </location>
</feature>